<evidence type="ECO:0000313" key="2">
    <source>
        <dbReference type="Proteomes" id="UP000516412"/>
    </source>
</evidence>
<dbReference type="Proteomes" id="UP000516412">
    <property type="component" value="Chromosome"/>
</dbReference>
<protein>
    <submittedName>
        <fullName evidence="1">Uncharacterized protein</fullName>
    </submittedName>
</protein>
<accession>A0A7H1MBX0</accession>
<dbReference type="AlphaFoldDB" id="A0A7H1MBX0"/>
<organism evidence="1 2">
    <name type="scientific">Neisseria musculi</name>
    <dbReference type="NCBI Taxonomy" id="1815583"/>
    <lineage>
        <taxon>Bacteria</taxon>
        <taxon>Pseudomonadati</taxon>
        <taxon>Pseudomonadota</taxon>
        <taxon>Betaproteobacteria</taxon>
        <taxon>Neisseriales</taxon>
        <taxon>Neisseriaceae</taxon>
        <taxon>Neisseria</taxon>
    </lineage>
</organism>
<gene>
    <name evidence="1" type="ORF">H7A79_1405</name>
</gene>
<name>A0A7H1MBX0_9NEIS</name>
<dbReference type="KEGG" id="nmus:H7A79_1405"/>
<keyword evidence="2" id="KW-1185">Reference proteome</keyword>
<evidence type="ECO:0000313" key="1">
    <source>
        <dbReference type="EMBL" id="QNT59135.1"/>
    </source>
</evidence>
<dbReference type="EMBL" id="CP060414">
    <property type="protein sequence ID" value="QNT59135.1"/>
    <property type="molecule type" value="Genomic_DNA"/>
</dbReference>
<reference evidence="1" key="1">
    <citation type="submission" date="2024-06" db="EMBL/GenBank/DDBJ databases">
        <title>Complete Genome Sequence of mouse commensal type strain Neisseria musculi.</title>
        <authorList>
            <person name="Thapa E."/>
            <person name="Aluvathingal J."/>
            <person name="Nadendla S."/>
            <person name="Mehta A."/>
            <person name="Tettelin H."/>
            <person name="Weyand N.J."/>
        </authorList>
    </citation>
    <scope>NUCLEOTIDE SEQUENCE</scope>
    <source>
        <strain evidence="1">NW831</strain>
    </source>
</reference>
<sequence length="133" mass="15462">MGFYYQTFLSLFTGNGSNGQVGMTFQCNTLHSIREFNIRQMQDIASYYITAVELQGCRNIFRQSYYFNSSIQQRNTTALQFNSLRSFRVNNVQGYTDAQWLGSINNLEVNMLNLLTERMHLEITHDNVLSFTV</sequence>
<proteinExistence type="predicted"/>